<organism evidence="1">
    <name type="scientific">Arundo donax</name>
    <name type="common">Giant reed</name>
    <name type="synonym">Donax arundinaceus</name>
    <dbReference type="NCBI Taxonomy" id="35708"/>
    <lineage>
        <taxon>Eukaryota</taxon>
        <taxon>Viridiplantae</taxon>
        <taxon>Streptophyta</taxon>
        <taxon>Embryophyta</taxon>
        <taxon>Tracheophyta</taxon>
        <taxon>Spermatophyta</taxon>
        <taxon>Magnoliopsida</taxon>
        <taxon>Liliopsida</taxon>
        <taxon>Poales</taxon>
        <taxon>Poaceae</taxon>
        <taxon>PACMAD clade</taxon>
        <taxon>Arundinoideae</taxon>
        <taxon>Arundineae</taxon>
        <taxon>Arundo</taxon>
    </lineage>
</organism>
<sequence length="29" mass="3364">MLLSHRPDADLLDISCPTIWVGNWDLRLI</sequence>
<name>A0A0A8XV78_ARUDO</name>
<proteinExistence type="predicted"/>
<evidence type="ECO:0000313" key="1">
    <source>
        <dbReference type="EMBL" id="JAD16628.1"/>
    </source>
</evidence>
<dbReference type="AlphaFoldDB" id="A0A0A8XV78"/>
<protein>
    <submittedName>
        <fullName evidence="1">Uncharacterized protein</fullName>
    </submittedName>
</protein>
<reference evidence="1" key="2">
    <citation type="journal article" date="2015" name="Data Brief">
        <title>Shoot transcriptome of the giant reed, Arundo donax.</title>
        <authorList>
            <person name="Barrero R.A."/>
            <person name="Guerrero F.D."/>
            <person name="Moolhuijzen P."/>
            <person name="Goolsby J.A."/>
            <person name="Tidwell J."/>
            <person name="Bellgard S.E."/>
            <person name="Bellgard M.I."/>
        </authorList>
    </citation>
    <scope>NUCLEOTIDE SEQUENCE</scope>
    <source>
        <tissue evidence="1">Shoot tissue taken approximately 20 cm above the soil surface</tissue>
    </source>
</reference>
<accession>A0A0A8XV78</accession>
<reference evidence="1" key="1">
    <citation type="submission" date="2014-09" db="EMBL/GenBank/DDBJ databases">
        <authorList>
            <person name="Magalhaes I.L.F."/>
            <person name="Oliveira U."/>
            <person name="Santos F.R."/>
            <person name="Vidigal T.H.D.A."/>
            <person name="Brescovit A.D."/>
            <person name="Santos A.J."/>
        </authorList>
    </citation>
    <scope>NUCLEOTIDE SEQUENCE</scope>
    <source>
        <tissue evidence="1">Shoot tissue taken approximately 20 cm above the soil surface</tissue>
    </source>
</reference>
<dbReference type="EMBL" id="GBRH01281267">
    <property type="protein sequence ID" value="JAD16628.1"/>
    <property type="molecule type" value="Transcribed_RNA"/>
</dbReference>